<evidence type="ECO:0000256" key="2">
    <source>
        <dbReference type="PROSITE-ProRule" id="PRU01282"/>
    </source>
</evidence>
<dbReference type="Gene3D" id="3.40.30.10">
    <property type="entry name" value="Glutaredoxin"/>
    <property type="match status" value="1"/>
</dbReference>
<comment type="caution">
    <text evidence="3">The sequence shown here is derived from an EMBL/GenBank/DDBJ whole genome shotgun (WGS) entry which is preliminary data.</text>
</comment>
<dbReference type="PANTHER" id="PTHR30041:SF8">
    <property type="entry name" value="PROTEIN YFFB"/>
    <property type="match status" value="1"/>
</dbReference>
<dbReference type="EMBL" id="JAVAJI010000016">
    <property type="protein sequence ID" value="MDP4545361.1"/>
    <property type="molecule type" value="Genomic_DNA"/>
</dbReference>
<evidence type="ECO:0000256" key="1">
    <source>
        <dbReference type="ARBA" id="ARBA00007198"/>
    </source>
</evidence>
<dbReference type="Pfam" id="PF03960">
    <property type="entry name" value="ArsC"/>
    <property type="match status" value="1"/>
</dbReference>
<sequence>MTITIYGIKSCSTMKKAFTKLDELGVSYDFHDYKKQGQGIDKDSVQRWVDELGIDKVLNKRGTTWRKLTDEQKQAADANIDTAIDLLIENTSMIKRPIVEGQLADKNNGQPILLCGFDEDEFDKIFS</sequence>
<dbReference type="InterPro" id="IPR036249">
    <property type="entry name" value="Thioredoxin-like_sf"/>
</dbReference>
<dbReference type="InterPro" id="IPR006504">
    <property type="entry name" value="Tscrpt_reg_Spx/MgsR"/>
</dbReference>
<gene>
    <name evidence="3" type="ORF">Q8P09_09760</name>
</gene>
<dbReference type="Proteomes" id="UP001228171">
    <property type="component" value="Unassembled WGS sequence"/>
</dbReference>
<comment type="similarity">
    <text evidence="1 2">Belongs to the ArsC family.</text>
</comment>
<dbReference type="InterPro" id="IPR006660">
    <property type="entry name" value="Arsenate_reductase-like"/>
</dbReference>
<dbReference type="PROSITE" id="PS51353">
    <property type="entry name" value="ARSC"/>
    <property type="match status" value="1"/>
</dbReference>
<reference evidence="3 4" key="1">
    <citation type="submission" date="2023-08" db="EMBL/GenBank/DDBJ databases">
        <authorList>
            <person name="Kumar R."/>
        </authorList>
    </citation>
    <scope>NUCLEOTIDE SEQUENCE [LARGE SCALE GENOMIC DNA]</scope>
    <source>
        <strain evidence="3 4">LUR13</strain>
    </source>
</reference>
<organism evidence="3 4">
    <name type="scientific">Psychrobacter faecalis</name>
    <dbReference type="NCBI Taxonomy" id="180588"/>
    <lineage>
        <taxon>Bacteria</taxon>
        <taxon>Pseudomonadati</taxon>
        <taxon>Pseudomonadota</taxon>
        <taxon>Gammaproteobacteria</taxon>
        <taxon>Moraxellales</taxon>
        <taxon>Moraxellaceae</taxon>
        <taxon>Psychrobacter</taxon>
    </lineage>
</organism>
<evidence type="ECO:0000313" key="3">
    <source>
        <dbReference type="EMBL" id="MDP4545361.1"/>
    </source>
</evidence>
<keyword evidence="4" id="KW-1185">Reference proteome</keyword>
<proteinExistence type="inferred from homology"/>
<accession>A0ABT9HHV3</accession>
<name>A0ABT9HHV3_9GAMM</name>
<dbReference type="SUPFAM" id="SSF52833">
    <property type="entry name" value="Thioredoxin-like"/>
    <property type="match status" value="1"/>
</dbReference>
<dbReference type="PANTHER" id="PTHR30041">
    <property type="entry name" value="ARSENATE REDUCTASE"/>
    <property type="match status" value="1"/>
</dbReference>
<dbReference type="NCBIfam" id="TIGR01617">
    <property type="entry name" value="arsC_related"/>
    <property type="match status" value="1"/>
</dbReference>
<protein>
    <submittedName>
        <fullName evidence="3">Spx/MgsR family RNA polymerase-binding regulatory protein</fullName>
    </submittedName>
</protein>
<dbReference type="RefSeq" id="WP_305935865.1">
    <property type="nucleotide sequence ID" value="NZ_JAVAJI010000016.1"/>
</dbReference>
<evidence type="ECO:0000313" key="4">
    <source>
        <dbReference type="Proteomes" id="UP001228171"/>
    </source>
</evidence>